<dbReference type="InterPro" id="IPR032812">
    <property type="entry name" value="SbsA_Ig"/>
</dbReference>
<evidence type="ECO:0000313" key="5">
    <source>
        <dbReference type="EMBL" id="KQL21449.1"/>
    </source>
</evidence>
<protein>
    <recommendedName>
        <fullName evidence="4">SbsA Ig-like domain-containing protein</fullName>
    </recommendedName>
</protein>
<dbReference type="RefSeq" id="WP_056686731.1">
    <property type="nucleotide sequence ID" value="NZ_CP041305.1"/>
</dbReference>
<feature type="domain" description="SbsA Ig-like" evidence="4">
    <location>
        <begin position="42"/>
        <end position="117"/>
    </location>
</feature>
<evidence type="ECO:0000256" key="1">
    <source>
        <dbReference type="ARBA" id="ARBA00022729"/>
    </source>
</evidence>
<organism evidence="5 6">
    <name type="scientific">Cytobacillus solani</name>
    <dbReference type="NCBI Taxonomy" id="1637975"/>
    <lineage>
        <taxon>Bacteria</taxon>
        <taxon>Bacillati</taxon>
        <taxon>Bacillota</taxon>
        <taxon>Bacilli</taxon>
        <taxon>Bacillales</taxon>
        <taxon>Bacillaceae</taxon>
        <taxon>Cytobacillus</taxon>
    </lineage>
</organism>
<reference evidence="5 6" key="1">
    <citation type="submission" date="2015-09" db="EMBL/GenBank/DDBJ databases">
        <title>Genome sequencing project for genomic taxonomy and phylogenomics of Bacillus-like bacteria.</title>
        <authorList>
            <person name="Liu B."/>
            <person name="Wang J."/>
            <person name="Zhu Y."/>
            <person name="Liu G."/>
            <person name="Chen Q."/>
            <person name="Chen Z."/>
            <person name="Lan J."/>
            <person name="Che J."/>
            <person name="Ge C."/>
            <person name="Shi H."/>
            <person name="Pan Z."/>
            <person name="Liu X."/>
        </authorList>
    </citation>
    <scope>NUCLEOTIDE SEQUENCE [LARGE SCALE GENOMIC DNA]</scope>
    <source>
        <strain evidence="5 6">FJAT-18043</strain>
    </source>
</reference>
<dbReference type="PATRIC" id="fig|1637975.4.peg.5001"/>
<dbReference type="Pfam" id="PF13205">
    <property type="entry name" value="Big_5"/>
    <property type="match status" value="1"/>
</dbReference>
<evidence type="ECO:0000313" key="6">
    <source>
        <dbReference type="Proteomes" id="UP000050996"/>
    </source>
</evidence>
<dbReference type="AlphaFoldDB" id="A0A0Q3QTH2"/>
<feature type="compositionally biased region" description="Low complexity" evidence="2">
    <location>
        <begin position="146"/>
        <end position="173"/>
    </location>
</feature>
<accession>A0A0Q3QTH2</accession>
<dbReference type="Gene3D" id="2.60.40.1220">
    <property type="match status" value="1"/>
</dbReference>
<dbReference type="InterPro" id="IPR014755">
    <property type="entry name" value="Cu-Rt/internalin_Ig-like"/>
</dbReference>
<proteinExistence type="predicted"/>
<name>A0A0Q3QTH2_9BACI</name>
<evidence type="ECO:0000256" key="3">
    <source>
        <dbReference type="SAM" id="SignalP"/>
    </source>
</evidence>
<comment type="caution">
    <text evidence="5">The sequence shown here is derived from an EMBL/GenBank/DDBJ whole genome shotgun (WGS) entry which is preliminary data.</text>
</comment>
<gene>
    <name evidence="5" type="ORF">AN957_24790</name>
</gene>
<keyword evidence="6" id="KW-1185">Reference proteome</keyword>
<feature type="signal peptide" evidence="3">
    <location>
        <begin position="1"/>
        <end position="18"/>
    </location>
</feature>
<dbReference type="STRING" id="1637975.AN957_24790"/>
<evidence type="ECO:0000256" key="2">
    <source>
        <dbReference type="SAM" id="MobiDB-lite"/>
    </source>
</evidence>
<dbReference type="Proteomes" id="UP000050996">
    <property type="component" value="Unassembled WGS sequence"/>
</dbReference>
<feature type="region of interest" description="Disordered" evidence="2">
    <location>
        <begin position="131"/>
        <end position="179"/>
    </location>
</feature>
<feature type="chain" id="PRO_5039023857" description="SbsA Ig-like domain-containing protein" evidence="3">
    <location>
        <begin position="19"/>
        <end position="252"/>
    </location>
</feature>
<keyword evidence="1 3" id="KW-0732">Signal</keyword>
<evidence type="ECO:0000259" key="4">
    <source>
        <dbReference type="Pfam" id="PF13205"/>
    </source>
</evidence>
<sequence length="252" mass="28057">MKKITILFMMVCSLIVFPGILQGQASIKEVTLNERAIQDPMKSWTITFSQPINKGTFKKQNFLIKDDKKRQVKAKLSLSKDERKVTITPESPYKKEVTYYLYVKGNVKSGSNQFLNEHTVLPFKIGTASKESKSSNEKTVTNAKQPTSSSGKTSSSGSNSKPSSNSKYSTSSKTPEKNLVKVQTKKHSHFDEISVQVSDYVTKVKAGSDEFEYKGNNLFVLYKPGLKSGEKITVKGYSMSGKVLETKEVVIP</sequence>
<dbReference type="EMBL" id="LJIX01000006">
    <property type="protein sequence ID" value="KQL21449.1"/>
    <property type="molecule type" value="Genomic_DNA"/>
</dbReference>